<protein>
    <recommendedName>
        <fullName evidence="4">Gylcosyl hydrolase 115 C-terminal domain-containing protein</fullName>
    </recommendedName>
</protein>
<dbReference type="Pfam" id="PF17829">
    <property type="entry name" value="GH115_C"/>
    <property type="match status" value="1"/>
</dbReference>
<dbReference type="AlphaFoldDB" id="A0A2L0F0U4"/>
<dbReference type="InterPro" id="IPR031924">
    <property type="entry name" value="GH115"/>
</dbReference>
<evidence type="ECO:0000256" key="3">
    <source>
        <dbReference type="SAM" id="SignalP"/>
    </source>
</evidence>
<dbReference type="Gene3D" id="1.20.58.2150">
    <property type="match status" value="1"/>
</dbReference>
<dbReference type="EMBL" id="CP012673">
    <property type="protein sequence ID" value="AUX45175.1"/>
    <property type="molecule type" value="Genomic_DNA"/>
</dbReference>
<dbReference type="GO" id="GO:0016787">
    <property type="term" value="F:hydrolase activity"/>
    <property type="evidence" value="ECO:0007669"/>
    <property type="project" value="UniProtKB-KW"/>
</dbReference>
<feature type="compositionally biased region" description="Gly residues" evidence="2">
    <location>
        <begin position="35"/>
        <end position="62"/>
    </location>
</feature>
<dbReference type="Proteomes" id="UP000238348">
    <property type="component" value="Chromosome"/>
</dbReference>
<sequence length="1062" mass="116934">MRAGILCGVLPLSLSVLGGCSGSEEAPKPGDPGAQPGGPDGQPGGPDGQPGGPDGQPGGPDGQPGDPTPHPEDPEKYVSFEPGSESFPLVAGGKAAPLVVSSSDHAGVIRVVSDLKADIGRVTQVEPEVSLDEIPASDDVVIIGTLGKSPLVDRLVSEKKLDVTGIAGRWETSLLQVVNDPAPGVRRAFVIAGSDQRGTIFGAYDVSRNIGVSPWYYWDDVPAHEHGELYILPGRYSQGEPKVKYRGFFINDENPALGTWARNTFGPAPNTSRPNGFNHELYARVYEVMLRLKANYLWPAVWGRSLFDDDPENQALAAEYGIVMGTSHEAPMMRAQDEWDRYGASGGRYGGNGQWNFDRNADALKKYWTDSIQRMGEFESVVTVGMRGNGDLPLDDGGNIDLMQRIVEAQRKILADVTGKDVTTIPQVWTLYKEVQRFWDDGMRAPDDVIINWCDDNWGNMRELPEPSAPPRSGGYGLYYHFDYVGGGRNYKWVDTNLLPNIWEQLHLSYRYGVDRLWMVNVGDLKNEEHPLEFFLDYAWNPERWPVERIPVWERQWAAQQFGPKHAAEIAEVLTMYSRLQSRRKPELLNRVITLNPNANIATSPDSAVVYADGSPFSLIHYGEAERVVAEWQALAAEAERLNQELPEDYRDAYYELVLYQVKASANLYELRLAGFKNILYAAQRRAATEDMAATAEARLADDKAMSAYYNGPLAGGKWKGFQTQPKIGYGGSYPDSGWQQPERNGTVIEDFIWPALKQVDLPRAAEMGVAIDGSDKVWPAERTAAVLPDFSPFQTQPAQYIEVFNRGQGSFDYQIEADVPWVTVWPNNGTVEMEVRATVTVDWDEAPQGTTEVPITVTGSNGSTVAVKAIVHNPAVNLADLEGFVESNGYVSMEAEHFTRAVNADPIVWQLLPDIGRTAGGMTPFPVTSARQTPGGDSPRLEYTMNLVTSGRVTVWAYLSPRNNVLHSDGLKYAVSIDDGQPQVVNVTTALNGIPTNKSWERNTSDNVNRTSTTHTIAAPGKHVLKFWMVDPTVVVQKLVVDTGGLKPSYLGPPESYRVAE</sequence>
<reference evidence="5 6" key="1">
    <citation type="submission" date="2015-09" db="EMBL/GenBank/DDBJ databases">
        <title>Sorangium comparison.</title>
        <authorList>
            <person name="Zaburannyi N."/>
            <person name="Bunk B."/>
            <person name="Overmann J."/>
            <person name="Mueller R."/>
        </authorList>
    </citation>
    <scope>NUCLEOTIDE SEQUENCE [LARGE SCALE GENOMIC DNA]</scope>
    <source>
        <strain evidence="5 6">So ce26</strain>
    </source>
</reference>
<feature type="chain" id="PRO_5014669116" description="Gylcosyl hydrolase 115 C-terminal domain-containing protein" evidence="3">
    <location>
        <begin position="19"/>
        <end position="1062"/>
    </location>
</feature>
<evidence type="ECO:0000256" key="2">
    <source>
        <dbReference type="SAM" id="MobiDB-lite"/>
    </source>
</evidence>
<dbReference type="Gene3D" id="2.60.120.1620">
    <property type="match status" value="1"/>
</dbReference>
<keyword evidence="1" id="KW-0378">Hydrolase</keyword>
<feature type="region of interest" description="Disordered" evidence="2">
    <location>
        <begin position="17"/>
        <end position="84"/>
    </location>
</feature>
<dbReference type="PROSITE" id="PS51257">
    <property type="entry name" value="PROKAR_LIPOPROTEIN"/>
    <property type="match status" value="1"/>
</dbReference>
<evidence type="ECO:0000259" key="4">
    <source>
        <dbReference type="Pfam" id="PF17829"/>
    </source>
</evidence>
<dbReference type="PANTHER" id="PTHR37842">
    <property type="match status" value="1"/>
</dbReference>
<evidence type="ECO:0000256" key="1">
    <source>
        <dbReference type="ARBA" id="ARBA00022801"/>
    </source>
</evidence>
<evidence type="ECO:0000313" key="5">
    <source>
        <dbReference type="EMBL" id="AUX45175.1"/>
    </source>
</evidence>
<proteinExistence type="predicted"/>
<dbReference type="Gene3D" id="3.20.20.520">
    <property type="entry name" value="Glycosyl hydrolase family 115"/>
    <property type="match status" value="1"/>
</dbReference>
<feature type="signal peptide" evidence="3">
    <location>
        <begin position="1"/>
        <end position="18"/>
    </location>
</feature>
<dbReference type="GO" id="GO:0005975">
    <property type="term" value="P:carbohydrate metabolic process"/>
    <property type="evidence" value="ECO:0007669"/>
    <property type="project" value="UniProtKB-ARBA"/>
</dbReference>
<dbReference type="Gene3D" id="3.30.379.10">
    <property type="entry name" value="Chitobiase/beta-hexosaminidase domain 2-like"/>
    <property type="match status" value="1"/>
</dbReference>
<keyword evidence="3" id="KW-0732">Signal</keyword>
<name>A0A2L0F0U4_SORCE</name>
<gene>
    <name evidence="5" type="ORF">SOCE26_066560</name>
</gene>
<dbReference type="Pfam" id="PF15979">
    <property type="entry name" value="Glyco_hydro_115"/>
    <property type="match status" value="1"/>
</dbReference>
<feature type="compositionally biased region" description="Basic and acidic residues" evidence="2">
    <location>
        <begin position="69"/>
        <end position="78"/>
    </location>
</feature>
<dbReference type="InterPro" id="IPR029018">
    <property type="entry name" value="Hex-like_dom2"/>
</dbReference>
<organism evidence="5 6">
    <name type="scientific">Sorangium cellulosum</name>
    <name type="common">Polyangium cellulosum</name>
    <dbReference type="NCBI Taxonomy" id="56"/>
    <lineage>
        <taxon>Bacteria</taxon>
        <taxon>Pseudomonadati</taxon>
        <taxon>Myxococcota</taxon>
        <taxon>Polyangia</taxon>
        <taxon>Polyangiales</taxon>
        <taxon>Polyangiaceae</taxon>
        <taxon>Sorangium</taxon>
    </lineage>
</organism>
<dbReference type="PANTHER" id="PTHR37842:SF2">
    <property type="entry name" value="GYLCOSYL HYDROLASE 115 C-TERMINAL DOMAIN-CONTAINING PROTEIN"/>
    <property type="match status" value="1"/>
</dbReference>
<dbReference type="InterPro" id="IPR042301">
    <property type="entry name" value="GH115_sf"/>
</dbReference>
<evidence type="ECO:0000313" key="6">
    <source>
        <dbReference type="Proteomes" id="UP000238348"/>
    </source>
</evidence>
<accession>A0A2L0F0U4</accession>
<feature type="domain" description="Gylcosyl hydrolase 115 C-terminal" evidence="4">
    <location>
        <begin position="884"/>
        <end position="1056"/>
    </location>
</feature>
<dbReference type="InterPro" id="IPR041437">
    <property type="entry name" value="GH115_C"/>
</dbReference>